<dbReference type="Gene3D" id="3.40.50.1400">
    <property type="match status" value="2"/>
</dbReference>
<comment type="caution">
    <text evidence="3">The sequence shown here is derived from an EMBL/GenBank/DDBJ whole genome shotgun (WGS) entry which is preliminary data.</text>
</comment>
<evidence type="ECO:0000256" key="2">
    <source>
        <dbReference type="ARBA" id="ARBA00023239"/>
    </source>
</evidence>
<keyword evidence="1" id="KW-0479">Metal-binding</keyword>
<dbReference type="PANTHER" id="PTHR33542:SF5">
    <property type="entry name" value="FERROCHELATASE CHE1"/>
    <property type="match status" value="1"/>
</dbReference>
<dbReference type="RefSeq" id="WP_343885348.1">
    <property type="nucleotide sequence ID" value="NZ_BAAAKI010000004.1"/>
</dbReference>
<dbReference type="InterPro" id="IPR002762">
    <property type="entry name" value="CbiX-like"/>
</dbReference>
<evidence type="ECO:0000256" key="1">
    <source>
        <dbReference type="ARBA" id="ARBA00022723"/>
    </source>
</evidence>
<accession>A0ABW1WZX1</accession>
<evidence type="ECO:0000313" key="3">
    <source>
        <dbReference type="EMBL" id="MFC6396034.1"/>
    </source>
</evidence>
<name>A0ABW1WZX1_9ACTN</name>
<evidence type="ECO:0000313" key="4">
    <source>
        <dbReference type="Proteomes" id="UP001596266"/>
    </source>
</evidence>
<dbReference type="InterPro" id="IPR050963">
    <property type="entry name" value="Sirohydro_Cobaltochel/CbiX"/>
</dbReference>
<sequence length="226" mass="23132">MNRPLIVVAHGTADERGISTLEDIARLAGEQVGAATSLGYVDVCGPEAADVLAGAVAPVVVPLFLGGGYHVQEDVPEAAAKAADATVTSHLGVDDLVADAAVSRLREAGWVPDATVRQYVLVAAAGSRRASVRAEVEGLAALVAQRTNVETSAVYVTSAPDGLAARVAALVAEGAQVAVANLLIAPGWFNDKLVREARENGSSVVADPLGTHPSLIELLAQRYRGA</sequence>
<gene>
    <name evidence="3" type="ORF">ACFP57_03380</name>
</gene>
<proteinExistence type="predicted"/>
<dbReference type="PANTHER" id="PTHR33542">
    <property type="entry name" value="SIROHYDROCHLORIN FERROCHELATASE, CHLOROPLASTIC"/>
    <property type="match status" value="1"/>
</dbReference>
<organism evidence="3 4">
    <name type="scientific">Luteococcus sanguinis</name>
    <dbReference type="NCBI Taxonomy" id="174038"/>
    <lineage>
        <taxon>Bacteria</taxon>
        <taxon>Bacillati</taxon>
        <taxon>Actinomycetota</taxon>
        <taxon>Actinomycetes</taxon>
        <taxon>Propionibacteriales</taxon>
        <taxon>Propionibacteriaceae</taxon>
        <taxon>Luteococcus</taxon>
    </lineage>
</organism>
<reference evidence="4" key="1">
    <citation type="journal article" date="2019" name="Int. J. Syst. Evol. Microbiol.">
        <title>The Global Catalogue of Microorganisms (GCM) 10K type strain sequencing project: providing services to taxonomists for standard genome sequencing and annotation.</title>
        <authorList>
            <consortium name="The Broad Institute Genomics Platform"/>
            <consortium name="The Broad Institute Genome Sequencing Center for Infectious Disease"/>
            <person name="Wu L."/>
            <person name="Ma J."/>
        </authorList>
    </citation>
    <scope>NUCLEOTIDE SEQUENCE [LARGE SCALE GENOMIC DNA]</scope>
    <source>
        <strain evidence="4">CGMCC 1.15277</strain>
    </source>
</reference>
<keyword evidence="4" id="KW-1185">Reference proteome</keyword>
<dbReference type="EMBL" id="JBHSUA010000009">
    <property type="protein sequence ID" value="MFC6396034.1"/>
    <property type="molecule type" value="Genomic_DNA"/>
</dbReference>
<dbReference type="Proteomes" id="UP001596266">
    <property type="component" value="Unassembled WGS sequence"/>
</dbReference>
<protein>
    <submittedName>
        <fullName evidence="3">Sirohydrochlorin chelatase</fullName>
    </submittedName>
</protein>
<dbReference type="SUPFAM" id="SSF53800">
    <property type="entry name" value="Chelatase"/>
    <property type="match status" value="2"/>
</dbReference>
<dbReference type="Pfam" id="PF01903">
    <property type="entry name" value="CbiX"/>
    <property type="match status" value="2"/>
</dbReference>
<keyword evidence="2" id="KW-0456">Lyase</keyword>